<sequence>MRFISLLPVAAVLLLAACGDSAEDSPAGVEGAAEAMADGPTPQPGQYSTTTEILELTIPGLAPEMRDMIRSAMAEGAREGSSYCLTAEDAANSREEMIRNMTESDCTVQRFDMAGGTIDASLSCPAGGEGLTGDVTLNGTMTETGADMTMSFKSQVPDLGEATIRMRMVSSRVGDC</sequence>
<dbReference type="Proteomes" id="UP001595456">
    <property type="component" value="Unassembled WGS sequence"/>
</dbReference>
<dbReference type="InterPro" id="IPR022061">
    <property type="entry name" value="DUF3617"/>
</dbReference>
<protein>
    <submittedName>
        <fullName evidence="3">DUF3617 domain-containing protein</fullName>
    </submittedName>
</protein>
<gene>
    <name evidence="3" type="ORF">ACFODU_13110</name>
</gene>
<reference evidence="4" key="1">
    <citation type="journal article" date="2019" name="Int. J. Syst. Evol. Microbiol.">
        <title>The Global Catalogue of Microorganisms (GCM) 10K type strain sequencing project: providing services to taxonomists for standard genome sequencing and annotation.</title>
        <authorList>
            <consortium name="The Broad Institute Genomics Platform"/>
            <consortium name="The Broad Institute Genome Sequencing Center for Infectious Disease"/>
            <person name="Wu L."/>
            <person name="Ma J."/>
        </authorList>
    </citation>
    <scope>NUCLEOTIDE SEQUENCE [LARGE SCALE GENOMIC DNA]</scope>
    <source>
        <strain evidence="4">KCTC 52607</strain>
    </source>
</reference>
<feature type="region of interest" description="Disordered" evidence="1">
    <location>
        <begin position="25"/>
        <end position="47"/>
    </location>
</feature>
<dbReference type="RefSeq" id="WP_336926459.1">
    <property type="nucleotide sequence ID" value="NZ_JBANRO010000007.1"/>
</dbReference>
<dbReference type="Pfam" id="PF12276">
    <property type="entry name" value="DUF3617"/>
    <property type="match status" value="1"/>
</dbReference>
<keyword evidence="4" id="KW-1185">Reference proteome</keyword>
<evidence type="ECO:0000313" key="3">
    <source>
        <dbReference type="EMBL" id="MFC3098729.1"/>
    </source>
</evidence>
<dbReference type="EMBL" id="JBHRST010000020">
    <property type="protein sequence ID" value="MFC3098729.1"/>
    <property type="molecule type" value="Genomic_DNA"/>
</dbReference>
<name>A0ABV7EA49_9SPHN</name>
<proteinExistence type="predicted"/>
<evidence type="ECO:0000256" key="1">
    <source>
        <dbReference type="SAM" id="MobiDB-lite"/>
    </source>
</evidence>
<evidence type="ECO:0000313" key="4">
    <source>
        <dbReference type="Proteomes" id="UP001595456"/>
    </source>
</evidence>
<comment type="caution">
    <text evidence="3">The sequence shown here is derived from an EMBL/GenBank/DDBJ whole genome shotgun (WGS) entry which is preliminary data.</text>
</comment>
<feature type="chain" id="PRO_5046084248" evidence="2">
    <location>
        <begin position="23"/>
        <end position="176"/>
    </location>
</feature>
<organism evidence="3 4">
    <name type="scientific">Alteraurantiacibacter palmitatis</name>
    <dbReference type="NCBI Taxonomy" id="2054628"/>
    <lineage>
        <taxon>Bacteria</taxon>
        <taxon>Pseudomonadati</taxon>
        <taxon>Pseudomonadota</taxon>
        <taxon>Alphaproteobacteria</taxon>
        <taxon>Sphingomonadales</taxon>
        <taxon>Erythrobacteraceae</taxon>
        <taxon>Alteraurantiacibacter</taxon>
    </lineage>
</organism>
<dbReference type="PROSITE" id="PS51257">
    <property type="entry name" value="PROKAR_LIPOPROTEIN"/>
    <property type="match status" value="1"/>
</dbReference>
<evidence type="ECO:0000256" key="2">
    <source>
        <dbReference type="SAM" id="SignalP"/>
    </source>
</evidence>
<keyword evidence="2" id="KW-0732">Signal</keyword>
<accession>A0ABV7EA49</accession>
<feature type="signal peptide" evidence="2">
    <location>
        <begin position="1"/>
        <end position="22"/>
    </location>
</feature>